<proteinExistence type="predicted"/>
<dbReference type="PANTHER" id="PTHR43214">
    <property type="entry name" value="TWO-COMPONENT RESPONSE REGULATOR"/>
    <property type="match status" value="1"/>
</dbReference>
<evidence type="ECO:0000256" key="1">
    <source>
        <dbReference type="ARBA" id="ARBA00022553"/>
    </source>
</evidence>
<dbReference type="InterPro" id="IPR039420">
    <property type="entry name" value="WalR-like"/>
</dbReference>
<keyword evidence="7" id="KW-1185">Reference proteome</keyword>
<keyword evidence="1 3" id="KW-0597">Phosphoprotein</keyword>
<protein>
    <submittedName>
        <fullName evidence="6">Response regulator</fullName>
    </submittedName>
</protein>
<dbReference type="SUPFAM" id="SSF52172">
    <property type="entry name" value="CheY-like"/>
    <property type="match status" value="1"/>
</dbReference>
<dbReference type="InterPro" id="IPR000792">
    <property type="entry name" value="Tscrpt_reg_LuxR_C"/>
</dbReference>
<dbReference type="Pfam" id="PF00072">
    <property type="entry name" value="Response_reg"/>
    <property type="match status" value="1"/>
</dbReference>
<name>A0ABW5E2P5_9BACT</name>
<dbReference type="CDD" id="cd06170">
    <property type="entry name" value="LuxR_C_like"/>
    <property type="match status" value="1"/>
</dbReference>
<dbReference type="InterPro" id="IPR016032">
    <property type="entry name" value="Sig_transdc_resp-reg_C-effctor"/>
</dbReference>
<evidence type="ECO:0000259" key="5">
    <source>
        <dbReference type="PROSITE" id="PS50110"/>
    </source>
</evidence>
<dbReference type="Proteomes" id="UP001597297">
    <property type="component" value="Unassembled WGS sequence"/>
</dbReference>
<dbReference type="SMART" id="SM00448">
    <property type="entry name" value="REC"/>
    <property type="match status" value="1"/>
</dbReference>
<dbReference type="InterPro" id="IPR001789">
    <property type="entry name" value="Sig_transdc_resp-reg_receiver"/>
</dbReference>
<evidence type="ECO:0000256" key="3">
    <source>
        <dbReference type="PROSITE-ProRule" id="PRU00169"/>
    </source>
</evidence>
<dbReference type="InterPro" id="IPR058245">
    <property type="entry name" value="NreC/VraR/RcsB-like_REC"/>
</dbReference>
<dbReference type="InterPro" id="IPR011006">
    <property type="entry name" value="CheY-like_superfamily"/>
</dbReference>
<reference evidence="7" key="1">
    <citation type="journal article" date="2019" name="Int. J. Syst. Evol. Microbiol.">
        <title>The Global Catalogue of Microorganisms (GCM) 10K type strain sequencing project: providing services to taxonomists for standard genome sequencing and annotation.</title>
        <authorList>
            <consortium name="The Broad Institute Genomics Platform"/>
            <consortium name="The Broad Institute Genome Sequencing Center for Infectious Disease"/>
            <person name="Wu L."/>
            <person name="Ma J."/>
        </authorList>
    </citation>
    <scope>NUCLEOTIDE SEQUENCE [LARGE SCALE GENOMIC DNA]</scope>
    <source>
        <strain evidence="7">JCM 16545</strain>
    </source>
</reference>
<organism evidence="6 7">
    <name type="scientific">Rubritalea spongiae</name>
    <dbReference type="NCBI Taxonomy" id="430797"/>
    <lineage>
        <taxon>Bacteria</taxon>
        <taxon>Pseudomonadati</taxon>
        <taxon>Verrucomicrobiota</taxon>
        <taxon>Verrucomicrobiia</taxon>
        <taxon>Verrucomicrobiales</taxon>
        <taxon>Rubritaleaceae</taxon>
        <taxon>Rubritalea</taxon>
    </lineage>
</organism>
<feature type="modified residue" description="4-aspartylphosphate" evidence="3">
    <location>
        <position position="61"/>
    </location>
</feature>
<dbReference type="PRINTS" id="PR00038">
    <property type="entry name" value="HTHLUXR"/>
</dbReference>
<accession>A0ABW5E2P5</accession>
<feature type="domain" description="HTH luxR-type" evidence="4">
    <location>
        <begin position="150"/>
        <end position="215"/>
    </location>
</feature>
<dbReference type="PROSITE" id="PS50043">
    <property type="entry name" value="HTH_LUXR_2"/>
    <property type="match status" value="1"/>
</dbReference>
<dbReference type="SUPFAM" id="SSF46894">
    <property type="entry name" value="C-terminal effector domain of the bipartite response regulators"/>
    <property type="match status" value="1"/>
</dbReference>
<dbReference type="RefSeq" id="WP_377094541.1">
    <property type="nucleotide sequence ID" value="NZ_JBHSJM010000001.1"/>
</dbReference>
<dbReference type="Pfam" id="PF00196">
    <property type="entry name" value="GerE"/>
    <property type="match status" value="1"/>
</dbReference>
<dbReference type="SMART" id="SM00421">
    <property type="entry name" value="HTH_LUXR"/>
    <property type="match status" value="1"/>
</dbReference>
<evidence type="ECO:0000256" key="2">
    <source>
        <dbReference type="ARBA" id="ARBA00023125"/>
    </source>
</evidence>
<dbReference type="CDD" id="cd17535">
    <property type="entry name" value="REC_NarL-like"/>
    <property type="match status" value="1"/>
</dbReference>
<dbReference type="PANTHER" id="PTHR43214:SF43">
    <property type="entry name" value="TWO-COMPONENT RESPONSE REGULATOR"/>
    <property type="match status" value="1"/>
</dbReference>
<evidence type="ECO:0000313" key="6">
    <source>
        <dbReference type="EMBL" id="MFD2276597.1"/>
    </source>
</evidence>
<evidence type="ECO:0000259" key="4">
    <source>
        <dbReference type="PROSITE" id="PS50043"/>
    </source>
</evidence>
<dbReference type="EMBL" id="JBHUJC010000026">
    <property type="protein sequence ID" value="MFD2276597.1"/>
    <property type="molecule type" value="Genomic_DNA"/>
</dbReference>
<dbReference type="Gene3D" id="3.40.50.2300">
    <property type="match status" value="1"/>
</dbReference>
<sequence length="220" mass="24099">MGEEISIILIEDNESYRNVIKRALNRASVMKLLCQFGTAEIALRTLRDDPPSPTVDVVLLDLNLPGMSGLEALPYFRQSLPDAKVIILTQSDKEADVLGSIALGASGYLLKSASNKEIKEAIHTVMGGGASLDPKVAQFILKTLEHKPLKKEETSFLTDKELQVLTLISEGLEQKEIAAELSVSRNTVAFHIKHIYEKLDVQNAPSAVAQAFKKGIFNLD</sequence>
<gene>
    <name evidence="6" type="ORF">ACFSQZ_08975</name>
</gene>
<evidence type="ECO:0000313" key="7">
    <source>
        <dbReference type="Proteomes" id="UP001597297"/>
    </source>
</evidence>
<keyword evidence="2" id="KW-0238">DNA-binding</keyword>
<feature type="domain" description="Response regulatory" evidence="5">
    <location>
        <begin position="6"/>
        <end position="126"/>
    </location>
</feature>
<comment type="caution">
    <text evidence="6">The sequence shown here is derived from an EMBL/GenBank/DDBJ whole genome shotgun (WGS) entry which is preliminary data.</text>
</comment>
<dbReference type="PROSITE" id="PS50110">
    <property type="entry name" value="RESPONSE_REGULATORY"/>
    <property type="match status" value="1"/>
</dbReference>